<evidence type="ECO:0000313" key="1">
    <source>
        <dbReference type="EMBL" id="PSC69428.1"/>
    </source>
</evidence>
<comment type="caution">
    <text evidence="1">The sequence shown here is derived from an EMBL/GenBank/DDBJ whole genome shotgun (WGS) entry which is preliminary data.</text>
</comment>
<protein>
    <submittedName>
        <fullName evidence="1">UDP-N-acetylglucosamine 2-epimerase</fullName>
    </submittedName>
</protein>
<accession>A0A2P6V5R8</accession>
<name>A0A2P6V5R8_9CHLO</name>
<sequence length="81" mass="8811">MRVHYTEPAIAAALDAACSELVGSQQLSEGKAQACQRFIAEHRRPLEDRIFGEGIEGLAAWLCTERASLCDPHTLVDSGEL</sequence>
<evidence type="ECO:0000313" key="2">
    <source>
        <dbReference type="Proteomes" id="UP000239649"/>
    </source>
</evidence>
<proteinExistence type="predicted"/>
<organism evidence="1 2">
    <name type="scientific">Micractinium conductrix</name>
    <dbReference type="NCBI Taxonomy" id="554055"/>
    <lineage>
        <taxon>Eukaryota</taxon>
        <taxon>Viridiplantae</taxon>
        <taxon>Chlorophyta</taxon>
        <taxon>core chlorophytes</taxon>
        <taxon>Trebouxiophyceae</taxon>
        <taxon>Chlorellales</taxon>
        <taxon>Chlorellaceae</taxon>
        <taxon>Chlorella clade</taxon>
        <taxon>Micractinium</taxon>
    </lineage>
</organism>
<gene>
    <name evidence="1" type="ORF">C2E20_7170</name>
</gene>
<keyword evidence="2" id="KW-1185">Reference proteome</keyword>
<reference evidence="1 2" key="1">
    <citation type="journal article" date="2018" name="Plant J.">
        <title>Genome sequences of Chlorella sorokiniana UTEX 1602 and Micractinium conductrix SAG 241.80: implications to maltose excretion by a green alga.</title>
        <authorList>
            <person name="Arriola M.B."/>
            <person name="Velmurugan N."/>
            <person name="Zhang Y."/>
            <person name="Plunkett M.H."/>
            <person name="Hondzo H."/>
            <person name="Barney B.M."/>
        </authorList>
    </citation>
    <scope>NUCLEOTIDE SEQUENCE [LARGE SCALE GENOMIC DNA]</scope>
    <source>
        <strain evidence="1 2">SAG 241.80</strain>
    </source>
</reference>
<dbReference type="EMBL" id="LHPF02000027">
    <property type="protein sequence ID" value="PSC69428.1"/>
    <property type="molecule type" value="Genomic_DNA"/>
</dbReference>
<dbReference type="Proteomes" id="UP000239649">
    <property type="component" value="Unassembled WGS sequence"/>
</dbReference>
<dbReference type="AlphaFoldDB" id="A0A2P6V5R8"/>